<name>A0A0N4VA82_ENTVE</name>
<dbReference type="SUPFAM" id="SSF51735">
    <property type="entry name" value="NAD(P)-binding Rossmann-fold domains"/>
    <property type="match status" value="1"/>
</dbReference>
<dbReference type="InterPro" id="IPR002347">
    <property type="entry name" value="SDR_fam"/>
</dbReference>
<reference evidence="3" key="1">
    <citation type="submission" date="2017-02" db="UniProtKB">
        <authorList>
            <consortium name="WormBaseParasite"/>
        </authorList>
    </citation>
    <scope>IDENTIFICATION</scope>
</reference>
<dbReference type="Proteomes" id="UP000274131">
    <property type="component" value="Unassembled WGS sequence"/>
</dbReference>
<evidence type="ECO:0000313" key="3">
    <source>
        <dbReference type="WBParaSite" id="EVEC_0000736601-mRNA-1"/>
    </source>
</evidence>
<proteinExistence type="predicted"/>
<keyword evidence="2" id="KW-1185">Reference proteome</keyword>
<dbReference type="STRING" id="51028.A0A0N4VA82"/>
<dbReference type="WBParaSite" id="EVEC_0000736601-mRNA-1">
    <property type="protein sequence ID" value="EVEC_0000736601-mRNA-1"/>
    <property type="gene ID" value="EVEC_0000736601"/>
</dbReference>
<dbReference type="PANTHER" id="PTHR44115">
    <property type="entry name" value="PROTEIN CBG09704"/>
    <property type="match status" value="1"/>
</dbReference>
<accession>A0A0N4VA82</accession>
<dbReference type="FunFam" id="3.40.50.720:FF:000084">
    <property type="entry name" value="Short-chain dehydrogenase reductase"/>
    <property type="match status" value="1"/>
</dbReference>
<dbReference type="Gene3D" id="3.40.50.720">
    <property type="entry name" value="NAD(P)-binding Rossmann-like Domain"/>
    <property type="match status" value="1"/>
</dbReference>
<gene>
    <name evidence="1" type="ORF">EVEC_LOCUS6887</name>
</gene>
<organism evidence="3">
    <name type="scientific">Enterobius vermicularis</name>
    <name type="common">Human pinworm</name>
    <dbReference type="NCBI Taxonomy" id="51028"/>
    <lineage>
        <taxon>Eukaryota</taxon>
        <taxon>Metazoa</taxon>
        <taxon>Ecdysozoa</taxon>
        <taxon>Nematoda</taxon>
        <taxon>Chromadorea</taxon>
        <taxon>Rhabditida</taxon>
        <taxon>Spirurina</taxon>
        <taxon>Oxyuridomorpha</taxon>
        <taxon>Oxyuroidea</taxon>
        <taxon>Oxyuridae</taxon>
        <taxon>Enterobius</taxon>
    </lineage>
</organism>
<dbReference type="PRINTS" id="PR00081">
    <property type="entry name" value="GDHRDH"/>
</dbReference>
<dbReference type="Pfam" id="PF13561">
    <property type="entry name" value="adh_short_C2"/>
    <property type="match status" value="1"/>
</dbReference>
<dbReference type="InterPro" id="IPR036291">
    <property type="entry name" value="NAD(P)-bd_dom_sf"/>
</dbReference>
<dbReference type="PRINTS" id="PR00080">
    <property type="entry name" value="SDRFAMILY"/>
</dbReference>
<sequence>MARFSNKVVIVTGSSNGIGRATAISFAKDGAKITKSECIKAGAKEDDLLAIIGDITMKEVQDRLINETVQKFGKLDILVNNHGGAFQERDSEGNYDTDAFDKTIDLDCKSALVMSGKALPHLKVTKGCIVNVGSVASKIAVLPLMFHSIAKAALDHITRIMALQNAKDGVRVNAVNPGLVKTSIFKKMGMSDETADTFLKITSEECIPIKRYGMPEDIANMITFLCDNEMAGFITGQTIAVDGGSTLTNAGYNNPRLAQVMKQ</sequence>
<evidence type="ECO:0000313" key="1">
    <source>
        <dbReference type="EMBL" id="VDD92136.1"/>
    </source>
</evidence>
<dbReference type="EMBL" id="UXUI01008685">
    <property type="protein sequence ID" value="VDD92136.1"/>
    <property type="molecule type" value="Genomic_DNA"/>
</dbReference>
<protein>
    <submittedName>
        <fullName evidence="3">NAD(P)-binding protein</fullName>
    </submittedName>
</protein>
<reference evidence="1 2" key="2">
    <citation type="submission" date="2018-10" db="EMBL/GenBank/DDBJ databases">
        <authorList>
            <consortium name="Pathogen Informatics"/>
        </authorList>
    </citation>
    <scope>NUCLEOTIDE SEQUENCE [LARGE SCALE GENOMIC DNA]</scope>
</reference>
<dbReference type="OrthoDB" id="47007at2759"/>
<dbReference type="AlphaFoldDB" id="A0A0N4VA82"/>
<evidence type="ECO:0000313" key="2">
    <source>
        <dbReference type="Proteomes" id="UP000274131"/>
    </source>
</evidence>
<dbReference type="PANTHER" id="PTHR44115:SF4">
    <property type="entry name" value="OXIDOREDUCTASE"/>
    <property type="match status" value="1"/>
</dbReference>